<dbReference type="Gene3D" id="3.40.1190.20">
    <property type="match status" value="1"/>
</dbReference>
<dbReference type="CDD" id="cd01166">
    <property type="entry name" value="KdgK"/>
    <property type="match status" value="1"/>
</dbReference>
<evidence type="ECO:0000256" key="1">
    <source>
        <dbReference type="ARBA" id="ARBA00022679"/>
    </source>
</evidence>
<protein>
    <submittedName>
        <fullName evidence="4">Carbohydrate kinase family protein</fullName>
    </submittedName>
</protein>
<evidence type="ECO:0000313" key="4">
    <source>
        <dbReference type="EMBL" id="UXP32247.1"/>
    </source>
</evidence>
<dbReference type="InterPro" id="IPR011611">
    <property type="entry name" value="PfkB_dom"/>
</dbReference>
<dbReference type="Pfam" id="PF00294">
    <property type="entry name" value="PfkB"/>
    <property type="match status" value="1"/>
</dbReference>
<keyword evidence="1" id="KW-0808">Transferase</keyword>
<feature type="domain" description="Carbohydrate kinase PfkB" evidence="3">
    <location>
        <begin position="1"/>
        <end position="293"/>
    </location>
</feature>
<dbReference type="PANTHER" id="PTHR10584">
    <property type="entry name" value="SUGAR KINASE"/>
    <property type="match status" value="1"/>
</dbReference>
<dbReference type="SUPFAM" id="SSF53613">
    <property type="entry name" value="Ribokinase-like"/>
    <property type="match status" value="1"/>
</dbReference>
<dbReference type="PANTHER" id="PTHR10584:SF166">
    <property type="entry name" value="RIBOKINASE"/>
    <property type="match status" value="1"/>
</dbReference>
<gene>
    <name evidence="4" type="ORF">N6H18_18065</name>
</gene>
<dbReference type="GO" id="GO:0016301">
    <property type="term" value="F:kinase activity"/>
    <property type="evidence" value="ECO:0007669"/>
    <property type="project" value="UniProtKB-KW"/>
</dbReference>
<keyword evidence="5" id="KW-1185">Reference proteome</keyword>
<dbReference type="RefSeq" id="WP_262309683.1">
    <property type="nucleotide sequence ID" value="NZ_CP106679.1"/>
</dbReference>
<evidence type="ECO:0000313" key="5">
    <source>
        <dbReference type="Proteomes" id="UP001065174"/>
    </source>
</evidence>
<proteinExistence type="predicted"/>
<sequence>MKKVLVVGELNVDIILNNIDGFPEIGKEILAEQMTVTLGSSSAIFASNLCSLGADVTFLGKIGQDQFGELIEDTLQKKGVKTDSLIKSKAYATGSTIVLNYDLDRANITFPGAMEHLNAQEVEDGIFAEVEHLHVSSIFMQPALKSGILDLFKRAKSCGLTTSLDPQWDPSEQWDLNLQEVLPYIDIFLPNRAELLNLTKTSTIEDGIDSITDVANIIAVKDGAEGSYLINKGKTEWLPAFLNKNVADAIGAGDSFDAGFIFQYIQDKPLIECLKFANLTGAINTTESGGTKAFENKDRIMEIAQTRFSYSI</sequence>
<organism evidence="4 5">
    <name type="scientific">Reichenbachiella agarivorans</name>
    <dbReference type="NCBI Taxonomy" id="2979464"/>
    <lineage>
        <taxon>Bacteria</taxon>
        <taxon>Pseudomonadati</taxon>
        <taxon>Bacteroidota</taxon>
        <taxon>Cytophagia</taxon>
        <taxon>Cytophagales</taxon>
        <taxon>Reichenbachiellaceae</taxon>
        <taxon>Reichenbachiella</taxon>
    </lineage>
</organism>
<dbReference type="Proteomes" id="UP001065174">
    <property type="component" value="Chromosome"/>
</dbReference>
<dbReference type="EMBL" id="CP106679">
    <property type="protein sequence ID" value="UXP32247.1"/>
    <property type="molecule type" value="Genomic_DNA"/>
</dbReference>
<accession>A0ABY6CP45</accession>
<dbReference type="InterPro" id="IPR029056">
    <property type="entry name" value="Ribokinase-like"/>
</dbReference>
<reference evidence="4" key="1">
    <citation type="submission" date="2022-09" db="EMBL/GenBank/DDBJ databases">
        <title>Comparative genomics and taxonomic characterization of three novel marine species of genus Reichenbachiella exhibiting antioxidant and polysaccharide degradation activities.</title>
        <authorList>
            <person name="Muhammad N."/>
            <person name="Lee Y.-J."/>
            <person name="Ko J."/>
            <person name="Kim S.-G."/>
        </authorList>
    </citation>
    <scope>NUCLEOTIDE SEQUENCE</scope>
    <source>
        <strain evidence="4">BKB1-1</strain>
    </source>
</reference>
<keyword evidence="2 4" id="KW-0418">Kinase</keyword>
<evidence type="ECO:0000259" key="3">
    <source>
        <dbReference type="Pfam" id="PF00294"/>
    </source>
</evidence>
<name>A0ABY6CP45_9BACT</name>
<evidence type="ECO:0000256" key="2">
    <source>
        <dbReference type="ARBA" id="ARBA00022777"/>
    </source>
</evidence>